<dbReference type="Proteomes" id="UP000663873">
    <property type="component" value="Unassembled WGS sequence"/>
</dbReference>
<sequence>MRKRILDENTTDEDESCSNTSDSDDEESCSTTSDSDEDESSSNVTDNDDEDNGNEEKQELIIVDPIETDL</sequence>
<evidence type="ECO:0000313" key="2">
    <source>
        <dbReference type="EMBL" id="CAF4861404.1"/>
    </source>
</evidence>
<reference evidence="2" key="1">
    <citation type="submission" date="2021-02" db="EMBL/GenBank/DDBJ databases">
        <authorList>
            <person name="Nowell W R."/>
        </authorList>
    </citation>
    <scope>NUCLEOTIDE SEQUENCE</scope>
</reference>
<proteinExistence type="predicted"/>
<dbReference type="AlphaFoldDB" id="A0A821SXA5"/>
<feature type="non-terminal residue" evidence="2">
    <location>
        <position position="70"/>
    </location>
</feature>
<protein>
    <submittedName>
        <fullName evidence="2">Uncharacterized protein</fullName>
    </submittedName>
</protein>
<name>A0A821SXA5_9BILA</name>
<comment type="caution">
    <text evidence="2">The sequence shown here is derived from an EMBL/GenBank/DDBJ whole genome shotgun (WGS) entry which is preliminary data.</text>
</comment>
<evidence type="ECO:0000256" key="1">
    <source>
        <dbReference type="SAM" id="MobiDB-lite"/>
    </source>
</evidence>
<dbReference type="EMBL" id="CAJOBP010064290">
    <property type="protein sequence ID" value="CAF4861404.1"/>
    <property type="molecule type" value="Genomic_DNA"/>
</dbReference>
<accession>A0A821SXA5</accession>
<organism evidence="2 3">
    <name type="scientific">Rotaria socialis</name>
    <dbReference type="NCBI Taxonomy" id="392032"/>
    <lineage>
        <taxon>Eukaryota</taxon>
        <taxon>Metazoa</taxon>
        <taxon>Spiralia</taxon>
        <taxon>Gnathifera</taxon>
        <taxon>Rotifera</taxon>
        <taxon>Eurotatoria</taxon>
        <taxon>Bdelloidea</taxon>
        <taxon>Philodinida</taxon>
        <taxon>Philodinidae</taxon>
        <taxon>Rotaria</taxon>
    </lineage>
</organism>
<feature type="compositionally biased region" description="Acidic residues" evidence="1">
    <location>
        <begin position="9"/>
        <end position="53"/>
    </location>
</feature>
<feature type="region of interest" description="Disordered" evidence="1">
    <location>
        <begin position="1"/>
        <end position="70"/>
    </location>
</feature>
<gene>
    <name evidence="2" type="ORF">UJA718_LOCUS43894</name>
</gene>
<keyword evidence="3" id="KW-1185">Reference proteome</keyword>
<evidence type="ECO:0000313" key="3">
    <source>
        <dbReference type="Proteomes" id="UP000663873"/>
    </source>
</evidence>